<dbReference type="EMBL" id="FNNH01000002">
    <property type="protein sequence ID" value="SDW03802.1"/>
    <property type="molecule type" value="Genomic_DNA"/>
</dbReference>
<proteinExistence type="predicted"/>
<feature type="coiled-coil region" evidence="1">
    <location>
        <begin position="726"/>
        <end position="760"/>
    </location>
</feature>
<accession>A0A1H2Q9I4</accession>
<gene>
    <name evidence="2" type="ORF">SAMN05421882_100214</name>
</gene>
<name>A0A1H2Q9I4_9PROT</name>
<evidence type="ECO:0000256" key="1">
    <source>
        <dbReference type="SAM" id="Coils"/>
    </source>
</evidence>
<keyword evidence="1" id="KW-0175">Coiled coil</keyword>
<evidence type="ECO:0000313" key="3">
    <source>
        <dbReference type="Proteomes" id="UP000183454"/>
    </source>
</evidence>
<feature type="coiled-coil region" evidence="1">
    <location>
        <begin position="631"/>
        <end position="672"/>
    </location>
</feature>
<feature type="coiled-coil region" evidence="1">
    <location>
        <begin position="400"/>
        <end position="504"/>
    </location>
</feature>
<protein>
    <submittedName>
        <fullName evidence="2">Uncharacterized protein</fullName>
    </submittedName>
</protein>
<sequence>MKSICITGAVQSDLQIVGNILHQAGMKSSKPAKNDNSVDIRLWHEQVMTLAMEDFGNAQSIANPGRLWEQLASDIFVANIKSRIWGWSDIHSTWLLDYWLGFEPHLNFILVCISPQQMLANVMVSETDNISVEMVMSTWQAYHQELLRFHLRNPQRSLLVDFNECVSYPENLIERCIEQWKLPLTTSFDAIQFEIAYDSLAIYLAHQLCQDYPQVTSLQHELAATLTRLGEIDQASKTTALGSAQIIADYRALCDRSAELRQIQAVEEELAKLKISFEETLASYAQKQKDSEDVLNEATREIETLLQKLRQTQEELEVSFLKQESLQARIDSLTQTNLTLKAEQETLLQEKSAVVAQQEALKQEVAALSKARHEQNALANQRQVQIEVLKQERVSYANQIAERQARIDSLTQANVALKAEQEALLQEKSAITAQQETLKQEVAVLSKIRDEQSALANQRQTQIEALKQERVSYANQIAERQARIDSLTQANVALKAEQEALLQEKSAMVAQQEALKQEVAALSKVRDEQSALANQRQTQIEVLKQEHVSYANQIAERQARIASLTQANAALKAEQEALLQEKSAMVAQQEALKQEVAALSKVRDEQSALANQRQTQIEVLKQEHVSYVNQIAERQARIDSLTQANAALKTEREALLQEKTAIAAQQEALKQEVAALSKVRDEQSALANQRQTQIEVLVQEHARHARERQAQIDSLTQANIVLKTDSETLLQEKSVLAAQHEALKQEVTALNNIRDEQARNLAECQAKLEYLNKTQAENSELLLLELHQAHLESEQYFQQQQETLTRLHAAKARWQRLLQRNPTYLDYETIEILPATHGEDDAITWQLINFSTAERQFPILEFETPLEQGMVGMIFTRLIEDNSHFTRWPASANQQNELILMPVGERTTSQKFIETLFELTTSDWNLIQALTALLIEKLASPEFLKKYTDIQAEAFRDGLEKFMQILKKFPPTVRYDQVQLKSEHAIPGYEHL</sequence>
<reference evidence="2 3" key="1">
    <citation type="submission" date="2016-10" db="EMBL/GenBank/DDBJ databases">
        <authorList>
            <person name="de Groot N.N."/>
        </authorList>
    </citation>
    <scope>NUCLEOTIDE SEQUENCE [LARGE SCALE GENOMIC DNA]</scope>
    <source>
        <strain evidence="2 3">Nm110</strain>
    </source>
</reference>
<dbReference type="AlphaFoldDB" id="A0A1H2Q9I4"/>
<evidence type="ECO:0000313" key="2">
    <source>
        <dbReference type="EMBL" id="SDW03802.1"/>
    </source>
</evidence>
<dbReference type="RefSeq" id="WP_074664805.1">
    <property type="nucleotide sequence ID" value="NZ_FNNH01000002.1"/>
</dbReference>
<dbReference type="Proteomes" id="UP000183454">
    <property type="component" value="Unassembled WGS sequence"/>
</dbReference>
<feature type="coiled-coil region" evidence="1">
    <location>
        <begin position="554"/>
        <end position="581"/>
    </location>
</feature>
<organism evidence="2 3">
    <name type="scientific">Nitrosomonas communis</name>
    <dbReference type="NCBI Taxonomy" id="44574"/>
    <lineage>
        <taxon>Bacteria</taxon>
        <taxon>Pseudomonadati</taxon>
        <taxon>Pseudomonadota</taxon>
        <taxon>Betaproteobacteria</taxon>
        <taxon>Nitrosomonadales</taxon>
        <taxon>Nitrosomonadaceae</taxon>
        <taxon>Nitrosomonas</taxon>
    </lineage>
</organism>
<feature type="coiled-coil region" evidence="1">
    <location>
        <begin position="256"/>
        <end position="343"/>
    </location>
</feature>